<accession>A0ABD6AVG1</accession>
<name>A0ABD6AVG1_9EURY</name>
<dbReference type="Pfam" id="PF19099">
    <property type="entry name" value="DUF5786"/>
    <property type="match status" value="1"/>
</dbReference>
<protein>
    <submittedName>
        <fullName evidence="3">DUF5786 family protein</fullName>
    </submittedName>
</protein>
<feature type="domain" description="DUF5786" evidence="2">
    <location>
        <begin position="3"/>
        <end position="54"/>
    </location>
</feature>
<sequence>MGFGSYDESEQENQQINTDLDDDDVDAGEAHDGAVTFEFGASNDELLDRLGDMKDDGE</sequence>
<comment type="caution">
    <text evidence="3">The sequence shown here is derived from an EMBL/GenBank/DDBJ whole genome shotgun (WGS) entry which is preliminary data.</text>
</comment>
<keyword evidence="4" id="KW-1185">Reference proteome</keyword>
<dbReference type="RefSeq" id="WP_250873462.1">
    <property type="nucleotide sequence ID" value="NZ_JALXFV010000003.1"/>
</dbReference>
<dbReference type="AlphaFoldDB" id="A0ABD6AVG1"/>
<gene>
    <name evidence="3" type="ORF">ACFSBT_08135</name>
</gene>
<dbReference type="Proteomes" id="UP001597187">
    <property type="component" value="Unassembled WGS sequence"/>
</dbReference>
<evidence type="ECO:0000256" key="1">
    <source>
        <dbReference type="SAM" id="MobiDB-lite"/>
    </source>
</evidence>
<evidence type="ECO:0000259" key="2">
    <source>
        <dbReference type="Pfam" id="PF19099"/>
    </source>
</evidence>
<evidence type="ECO:0000313" key="3">
    <source>
        <dbReference type="EMBL" id="MFD1513243.1"/>
    </source>
</evidence>
<reference evidence="3 4" key="1">
    <citation type="journal article" date="2019" name="Int. J. Syst. Evol. Microbiol.">
        <title>The Global Catalogue of Microorganisms (GCM) 10K type strain sequencing project: providing services to taxonomists for standard genome sequencing and annotation.</title>
        <authorList>
            <consortium name="The Broad Institute Genomics Platform"/>
            <consortium name="The Broad Institute Genome Sequencing Center for Infectious Disease"/>
            <person name="Wu L."/>
            <person name="Ma J."/>
        </authorList>
    </citation>
    <scope>NUCLEOTIDE SEQUENCE [LARGE SCALE GENOMIC DNA]</scope>
    <source>
        <strain evidence="3 4">CGMCC 1.12563</strain>
    </source>
</reference>
<dbReference type="EMBL" id="JBHUDC010000003">
    <property type="protein sequence ID" value="MFD1513243.1"/>
    <property type="molecule type" value="Genomic_DNA"/>
</dbReference>
<dbReference type="InterPro" id="IPR043902">
    <property type="entry name" value="DUF5786"/>
</dbReference>
<evidence type="ECO:0000313" key="4">
    <source>
        <dbReference type="Proteomes" id="UP001597187"/>
    </source>
</evidence>
<feature type="region of interest" description="Disordered" evidence="1">
    <location>
        <begin position="1"/>
        <end position="39"/>
    </location>
</feature>
<proteinExistence type="predicted"/>
<organism evidence="3 4">
    <name type="scientific">Halomarina rubra</name>
    <dbReference type="NCBI Taxonomy" id="2071873"/>
    <lineage>
        <taxon>Archaea</taxon>
        <taxon>Methanobacteriati</taxon>
        <taxon>Methanobacteriota</taxon>
        <taxon>Stenosarchaea group</taxon>
        <taxon>Halobacteria</taxon>
        <taxon>Halobacteriales</taxon>
        <taxon>Natronomonadaceae</taxon>
        <taxon>Halomarina</taxon>
    </lineage>
</organism>